<proteinExistence type="predicted"/>
<dbReference type="Proteomes" id="UP001501461">
    <property type="component" value="Unassembled WGS sequence"/>
</dbReference>
<dbReference type="InterPro" id="IPR029068">
    <property type="entry name" value="Glyas_Bleomycin-R_OHBP_Dase"/>
</dbReference>
<sequence length="129" mass="14465">MEILSSRILLRPQDPARTQAFYRDTLGLAIHREFGPPDSPGMVFFCGNGLLEVSGHAASNAGPAHMSLWMQVRDVAAEYQRLDAAGVTTLREPRTEFWGLMEAWIADPDGIEIVLVQIPQDHPLRRDQR</sequence>
<evidence type="ECO:0000259" key="1">
    <source>
        <dbReference type="PROSITE" id="PS51819"/>
    </source>
</evidence>
<gene>
    <name evidence="2" type="ORF">GCM10009720_10490</name>
</gene>
<organism evidence="2 3">
    <name type="scientific">Yaniella flava</name>
    <dbReference type="NCBI Taxonomy" id="287930"/>
    <lineage>
        <taxon>Bacteria</taxon>
        <taxon>Bacillati</taxon>
        <taxon>Actinomycetota</taxon>
        <taxon>Actinomycetes</taxon>
        <taxon>Micrococcales</taxon>
        <taxon>Micrococcaceae</taxon>
        <taxon>Yaniella</taxon>
    </lineage>
</organism>
<feature type="domain" description="VOC" evidence="1">
    <location>
        <begin position="2"/>
        <end position="118"/>
    </location>
</feature>
<keyword evidence="3" id="KW-1185">Reference proteome</keyword>
<dbReference type="Gene3D" id="3.10.180.10">
    <property type="entry name" value="2,3-Dihydroxybiphenyl 1,2-Dioxygenase, domain 1"/>
    <property type="match status" value="1"/>
</dbReference>
<dbReference type="PROSITE" id="PS51819">
    <property type="entry name" value="VOC"/>
    <property type="match status" value="1"/>
</dbReference>
<dbReference type="EMBL" id="BAAAMN010000016">
    <property type="protein sequence ID" value="GAA2032103.1"/>
    <property type="molecule type" value="Genomic_DNA"/>
</dbReference>
<evidence type="ECO:0000313" key="3">
    <source>
        <dbReference type="Proteomes" id="UP001501461"/>
    </source>
</evidence>
<dbReference type="RefSeq" id="WP_343956556.1">
    <property type="nucleotide sequence ID" value="NZ_BAAAMN010000016.1"/>
</dbReference>
<dbReference type="Pfam" id="PF00903">
    <property type="entry name" value="Glyoxalase"/>
    <property type="match status" value="1"/>
</dbReference>
<accession>A0ABP5FQP0</accession>
<protein>
    <submittedName>
        <fullName evidence="2">VOC family protein</fullName>
    </submittedName>
</protein>
<evidence type="ECO:0000313" key="2">
    <source>
        <dbReference type="EMBL" id="GAA2032103.1"/>
    </source>
</evidence>
<dbReference type="SUPFAM" id="SSF54593">
    <property type="entry name" value="Glyoxalase/Bleomycin resistance protein/Dihydroxybiphenyl dioxygenase"/>
    <property type="match status" value="1"/>
</dbReference>
<dbReference type="InterPro" id="IPR004360">
    <property type="entry name" value="Glyas_Fos-R_dOase_dom"/>
</dbReference>
<name>A0ABP5FQP0_9MICC</name>
<comment type="caution">
    <text evidence="2">The sequence shown here is derived from an EMBL/GenBank/DDBJ whole genome shotgun (WGS) entry which is preliminary data.</text>
</comment>
<reference evidence="3" key="1">
    <citation type="journal article" date="2019" name="Int. J. Syst. Evol. Microbiol.">
        <title>The Global Catalogue of Microorganisms (GCM) 10K type strain sequencing project: providing services to taxonomists for standard genome sequencing and annotation.</title>
        <authorList>
            <consortium name="The Broad Institute Genomics Platform"/>
            <consortium name="The Broad Institute Genome Sequencing Center for Infectious Disease"/>
            <person name="Wu L."/>
            <person name="Ma J."/>
        </authorList>
    </citation>
    <scope>NUCLEOTIDE SEQUENCE [LARGE SCALE GENOMIC DNA]</scope>
    <source>
        <strain evidence="3">JCM 13595</strain>
    </source>
</reference>
<dbReference type="InterPro" id="IPR037523">
    <property type="entry name" value="VOC_core"/>
</dbReference>